<comment type="caution">
    <text evidence="9">The sequence shown here is derived from an EMBL/GenBank/DDBJ whole genome shotgun (WGS) entry which is preliminary data.</text>
</comment>
<sequence length="360" mass="38070">MRAAAARVASRPLSDARPRQGARARRRGVERRGASRITLDASPRVAVRARSTASDAAGGRARSPGVWPPPAARASEGIDGKRLLGVAVGYCGACYLAMAFAYNVVPGLDLADKMVNDTIGAMPLNAVYAPMTIPGVLKFVNMFGTAMYAHAGTITAGTRGMDLMGCVLVGLLTAVGGGTIRQVLFGDVPVFWVREPEYLALAVVASACTFYLWPRVSRKIRQSREMYLMLNATDAIALGCFVVVGANAALARGHGALVGVLSALVTSNFGGVLRDVACAQPVRIMHAEQELYASTVCLGACAFLLIAKIFPNAAEAQVARVLVPILVVVVARAWAWTRDARLPVYADRDPFAGEPTRTVL</sequence>
<name>A0A096P9E6_OSTTA</name>
<keyword evidence="4 7" id="KW-1133">Transmembrane helix</keyword>
<evidence type="ECO:0000256" key="5">
    <source>
        <dbReference type="ARBA" id="ARBA00023136"/>
    </source>
</evidence>
<reference evidence="9 10" key="2">
    <citation type="journal article" date="2014" name="BMC Genomics">
        <title>An improved genome of the model marine alga Ostreococcus tauri unfolds by assessing Illumina de novo assemblies.</title>
        <authorList>
            <person name="Blanc-Mathieu R."/>
            <person name="Verhelst B."/>
            <person name="Derelle E."/>
            <person name="Rombauts S."/>
            <person name="Bouget F.Y."/>
            <person name="Carre I."/>
            <person name="Chateau A."/>
            <person name="Eyre-Walker A."/>
            <person name="Grimsley N."/>
            <person name="Moreau H."/>
            <person name="Piegu B."/>
            <person name="Rivals E."/>
            <person name="Schackwitz W."/>
            <person name="Van de Peer Y."/>
            <person name="Piganeau G."/>
        </authorList>
    </citation>
    <scope>NUCLEOTIDE SEQUENCE [LARGE SCALE GENOMIC DNA]</scope>
    <source>
        <strain evidence="10">OTTH 0595 / CCAP 157/2 / RCC745</strain>
    </source>
</reference>
<organism evidence="9 10">
    <name type="scientific">Ostreococcus tauri</name>
    <name type="common">Marine green alga</name>
    <dbReference type="NCBI Taxonomy" id="70448"/>
    <lineage>
        <taxon>Eukaryota</taxon>
        <taxon>Viridiplantae</taxon>
        <taxon>Chlorophyta</taxon>
        <taxon>Mamiellophyceae</taxon>
        <taxon>Mamiellales</taxon>
        <taxon>Bathycoccaceae</taxon>
        <taxon>Ostreococcus</taxon>
    </lineage>
</organism>
<dbReference type="InterPro" id="IPR005115">
    <property type="entry name" value="Gly_transporter"/>
</dbReference>
<evidence type="ECO:0000256" key="1">
    <source>
        <dbReference type="ARBA" id="ARBA00004651"/>
    </source>
</evidence>
<dbReference type="KEGG" id="ota:OT_ostta20g00430"/>
<dbReference type="AlphaFoldDB" id="A0A096P9E6"/>
<evidence type="ECO:0000256" key="6">
    <source>
        <dbReference type="SAM" id="MobiDB-lite"/>
    </source>
</evidence>
<keyword evidence="2" id="KW-1003">Cell membrane</keyword>
<evidence type="ECO:0000313" key="9">
    <source>
        <dbReference type="EMBL" id="CEG00844.1"/>
    </source>
</evidence>
<evidence type="ECO:0000256" key="7">
    <source>
        <dbReference type="SAM" id="Phobius"/>
    </source>
</evidence>
<feature type="transmembrane region" description="Helical" evidence="7">
    <location>
        <begin position="256"/>
        <end position="279"/>
    </location>
</feature>
<keyword evidence="5 7" id="KW-0472">Membrane</keyword>
<gene>
    <name evidence="9" type="ORF">OT_ostta20g00430</name>
</gene>
<dbReference type="InParanoid" id="A0A096P9E6"/>
<feature type="transmembrane region" description="Helical" evidence="7">
    <location>
        <begin position="196"/>
        <end position="214"/>
    </location>
</feature>
<feature type="domain" description="Glycine transporter" evidence="8">
    <location>
        <begin position="233"/>
        <end position="307"/>
    </location>
</feature>
<comment type="subcellular location">
    <subcellularLocation>
        <location evidence="1">Cell membrane</location>
        <topology evidence="1">Multi-pass membrane protein</topology>
    </subcellularLocation>
</comment>
<feature type="transmembrane region" description="Helical" evidence="7">
    <location>
        <begin position="316"/>
        <end position="335"/>
    </location>
</feature>
<dbReference type="EMBL" id="CAID01000020">
    <property type="protein sequence ID" value="CEG00844.1"/>
    <property type="molecule type" value="Genomic_DNA"/>
</dbReference>
<dbReference type="RefSeq" id="XP_003084425.2">
    <property type="nucleotide sequence ID" value="XM_003084377.2"/>
</dbReference>
<feature type="transmembrane region" description="Helical" evidence="7">
    <location>
        <begin position="226"/>
        <end position="250"/>
    </location>
</feature>
<keyword evidence="3 7" id="KW-0812">Transmembrane</keyword>
<proteinExistence type="predicted"/>
<accession>A0A096P9E6</accession>
<feature type="transmembrane region" description="Helical" evidence="7">
    <location>
        <begin position="83"/>
        <end position="105"/>
    </location>
</feature>
<evidence type="ECO:0000256" key="4">
    <source>
        <dbReference type="ARBA" id="ARBA00022989"/>
    </source>
</evidence>
<evidence type="ECO:0000313" key="10">
    <source>
        <dbReference type="Proteomes" id="UP000009170"/>
    </source>
</evidence>
<feature type="domain" description="Glycine transporter" evidence="8">
    <location>
        <begin position="139"/>
        <end position="213"/>
    </location>
</feature>
<feature type="region of interest" description="Disordered" evidence="6">
    <location>
        <begin position="1"/>
        <end position="72"/>
    </location>
</feature>
<dbReference type="PANTHER" id="PTHR30506">
    <property type="entry name" value="INNER MEMBRANE PROTEIN"/>
    <property type="match status" value="1"/>
</dbReference>
<dbReference type="GO" id="GO:0005886">
    <property type="term" value="C:plasma membrane"/>
    <property type="evidence" value="ECO:0007669"/>
    <property type="project" value="UniProtKB-SubCell"/>
</dbReference>
<dbReference type="PANTHER" id="PTHR30506:SF3">
    <property type="entry name" value="UPF0126 INNER MEMBRANE PROTEIN YADS-RELATED"/>
    <property type="match status" value="1"/>
</dbReference>
<dbReference type="Proteomes" id="UP000009170">
    <property type="component" value="Unassembled WGS sequence"/>
</dbReference>
<feature type="transmembrane region" description="Helical" evidence="7">
    <location>
        <begin position="125"/>
        <end position="151"/>
    </location>
</feature>
<reference evidence="10" key="1">
    <citation type="journal article" date="2006" name="Proc. Natl. Acad. Sci. U.S.A.">
        <title>Genome analysis of the smallest free-living eukaryote Ostreococcus tauri unveils many unique features.</title>
        <authorList>
            <person name="Derelle E."/>
            <person name="Ferraz C."/>
            <person name="Rombauts S."/>
            <person name="Rouze P."/>
            <person name="Worden A.Z."/>
            <person name="Robbens S."/>
            <person name="Partensky F."/>
            <person name="Degroeve S."/>
            <person name="Echeynie S."/>
            <person name="Cooke R."/>
            <person name="Saeys Y."/>
            <person name="Wuyts J."/>
            <person name="Jabbari K."/>
            <person name="Bowler C."/>
            <person name="Panaud O."/>
            <person name="Piegu B."/>
            <person name="Ball S.G."/>
            <person name="Ral J.-P."/>
            <person name="Bouget F.-Y."/>
            <person name="Piganeau G."/>
            <person name="De Baets B."/>
            <person name="Picard A."/>
            <person name="Delseny M."/>
            <person name="Demaille J."/>
            <person name="Van de Peer Y."/>
            <person name="Moreau H."/>
        </authorList>
    </citation>
    <scope>NUCLEOTIDE SEQUENCE [LARGE SCALE GENOMIC DNA]</scope>
    <source>
        <strain evidence="10">OTTH 0595 / CCAP 157/2 / RCC745</strain>
    </source>
</reference>
<evidence type="ECO:0000259" key="8">
    <source>
        <dbReference type="Pfam" id="PF03458"/>
    </source>
</evidence>
<feature type="transmembrane region" description="Helical" evidence="7">
    <location>
        <begin position="163"/>
        <end position="184"/>
    </location>
</feature>
<evidence type="ECO:0000256" key="3">
    <source>
        <dbReference type="ARBA" id="ARBA00022692"/>
    </source>
</evidence>
<dbReference type="OrthoDB" id="67004at2759"/>
<keyword evidence="10" id="KW-1185">Reference proteome</keyword>
<dbReference type="GeneID" id="9838564"/>
<feature type="transmembrane region" description="Helical" evidence="7">
    <location>
        <begin position="291"/>
        <end position="310"/>
    </location>
</feature>
<dbReference type="Pfam" id="PF03458">
    <property type="entry name" value="Gly_transporter"/>
    <property type="match status" value="2"/>
</dbReference>
<evidence type="ECO:0000256" key="2">
    <source>
        <dbReference type="ARBA" id="ARBA00022475"/>
    </source>
</evidence>
<feature type="compositionally biased region" description="Basic residues" evidence="6">
    <location>
        <begin position="20"/>
        <end position="29"/>
    </location>
</feature>
<protein>
    <submittedName>
        <fullName evidence="9">Uncharacterized domain UPF0126</fullName>
    </submittedName>
</protein>